<dbReference type="PANTHER" id="PTHR30562">
    <property type="entry name" value="UVRC/OXIDOREDUCTASE"/>
    <property type="match status" value="1"/>
</dbReference>
<dbReference type="NCBIfam" id="NF001824">
    <property type="entry name" value="PRK00558.1-5"/>
    <property type="match status" value="1"/>
</dbReference>
<evidence type="ECO:0000259" key="7">
    <source>
        <dbReference type="PROSITE" id="PS50164"/>
    </source>
</evidence>
<dbReference type="InterPro" id="IPR001162">
    <property type="entry name" value="UvrC_RNase_H_dom"/>
</dbReference>
<dbReference type="PROSITE" id="PS50165">
    <property type="entry name" value="UVRC"/>
    <property type="match status" value="1"/>
</dbReference>
<evidence type="ECO:0000313" key="9">
    <source>
        <dbReference type="EMBL" id="CAB4341175.1"/>
    </source>
</evidence>
<dbReference type="InterPro" id="IPR038476">
    <property type="entry name" value="UvrC_RNase_H_dom_sf"/>
</dbReference>
<evidence type="ECO:0000256" key="3">
    <source>
        <dbReference type="ARBA" id="ARBA00022769"/>
    </source>
</evidence>
<dbReference type="SUPFAM" id="SSF47781">
    <property type="entry name" value="RuvA domain 2-like"/>
    <property type="match status" value="1"/>
</dbReference>
<dbReference type="InterPro" id="IPR050066">
    <property type="entry name" value="UvrABC_protein_C"/>
</dbReference>
<dbReference type="InterPro" id="IPR010994">
    <property type="entry name" value="RuvA_2-like"/>
</dbReference>
<evidence type="ECO:0000256" key="1">
    <source>
        <dbReference type="ARBA" id="ARBA00022490"/>
    </source>
</evidence>
<dbReference type="GO" id="GO:0006289">
    <property type="term" value="P:nucleotide-excision repair"/>
    <property type="evidence" value="ECO:0007669"/>
    <property type="project" value="InterPro"/>
</dbReference>
<dbReference type="Pfam" id="PF22920">
    <property type="entry name" value="UvrC_RNaseH"/>
    <property type="match status" value="1"/>
</dbReference>
<dbReference type="InterPro" id="IPR001943">
    <property type="entry name" value="UVR_dom"/>
</dbReference>
<name>A0A6J5ZF04_9ZZZZ</name>
<reference evidence="9" key="1">
    <citation type="submission" date="2020-05" db="EMBL/GenBank/DDBJ databases">
        <authorList>
            <person name="Chiriac C."/>
            <person name="Salcher M."/>
            <person name="Ghai R."/>
            <person name="Kavagutti S V."/>
        </authorList>
    </citation>
    <scope>NUCLEOTIDE SEQUENCE</scope>
</reference>
<dbReference type="Pfam" id="PF02151">
    <property type="entry name" value="UVR"/>
    <property type="match status" value="1"/>
</dbReference>
<evidence type="ECO:0000256" key="4">
    <source>
        <dbReference type="ARBA" id="ARBA00022881"/>
    </source>
</evidence>
<keyword evidence="5" id="KW-0234">DNA repair</keyword>
<dbReference type="PROSITE" id="PS50151">
    <property type="entry name" value="UVR"/>
    <property type="match status" value="1"/>
</dbReference>
<dbReference type="InterPro" id="IPR000305">
    <property type="entry name" value="GIY-YIG_endonuc"/>
</dbReference>
<dbReference type="Gene3D" id="1.10.150.20">
    <property type="entry name" value="5' to 3' exonuclease, C-terminal subdomain"/>
    <property type="match status" value="1"/>
</dbReference>
<evidence type="ECO:0000259" key="6">
    <source>
        <dbReference type="PROSITE" id="PS50151"/>
    </source>
</evidence>
<keyword evidence="3" id="KW-0228">DNA excision</keyword>
<dbReference type="InterPro" id="IPR004791">
    <property type="entry name" value="UvrC"/>
</dbReference>
<dbReference type="Pfam" id="PF08459">
    <property type="entry name" value="UvrC_RNaseH_dom"/>
    <property type="match status" value="1"/>
</dbReference>
<evidence type="ECO:0000259" key="8">
    <source>
        <dbReference type="PROSITE" id="PS50165"/>
    </source>
</evidence>
<dbReference type="PANTHER" id="PTHR30562:SF1">
    <property type="entry name" value="UVRABC SYSTEM PROTEIN C"/>
    <property type="match status" value="1"/>
</dbReference>
<keyword evidence="2" id="KW-0227">DNA damage</keyword>
<dbReference type="SUPFAM" id="SSF46600">
    <property type="entry name" value="C-terminal UvrC-binding domain of UvrB"/>
    <property type="match status" value="1"/>
</dbReference>
<dbReference type="CDD" id="cd10434">
    <property type="entry name" value="GIY-YIG_UvrC_Cho"/>
    <property type="match status" value="1"/>
</dbReference>
<dbReference type="GO" id="GO:0009380">
    <property type="term" value="C:excinuclease repair complex"/>
    <property type="evidence" value="ECO:0007669"/>
    <property type="project" value="InterPro"/>
</dbReference>
<dbReference type="InterPro" id="IPR036876">
    <property type="entry name" value="UVR_dom_sf"/>
</dbReference>
<dbReference type="FunFam" id="3.40.1440.10:FF:000001">
    <property type="entry name" value="UvrABC system protein C"/>
    <property type="match status" value="1"/>
</dbReference>
<keyword evidence="1" id="KW-0963">Cytoplasm</keyword>
<dbReference type="HAMAP" id="MF_00203">
    <property type="entry name" value="UvrC"/>
    <property type="match status" value="1"/>
</dbReference>
<dbReference type="Pfam" id="PF14520">
    <property type="entry name" value="HHH_5"/>
    <property type="match status" value="1"/>
</dbReference>
<dbReference type="Gene3D" id="4.10.860.10">
    <property type="entry name" value="UVR domain"/>
    <property type="match status" value="1"/>
</dbReference>
<dbReference type="NCBIfam" id="TIGR00194">
    <property type="entry name" value="uvrC"/>
    <property type="match status" value="1"/>
</dbReference>
<feature type="domain" description="GIY-YIG" evidence="7">
    <location>
        <begin position="12"/>
        <end position="89"/>
    </location>
</feature>
<keyword evidence="4" id="KW-0267">Excision nuclease</keyword>
<feature type="domain" description="UvrC family homology region profile" evidence="8">
    <location>
        <begin position="253"/>
        <end position="483"/>
    </location>
</feature>
<dbReference type="Pfam" id="PF01541">
    <property type="entry name" value="GIY-YIG"/>
    <property type="match status" value="1"/>
</dbReference>
<evidence type="ECO:0000256" key="2">
    <source>
        <dbReference type="ARBA" id="ARBA00022763"/>
    </source>
</evidence>
<dbReference type="InterPro" id="IPR047296">
    <property type="entry name" value="GIY-YIG_UvrC_Cho"/>
</dbReference>
<dbReference type="SMART" id="SM00465">
    <property type="entry name" value="GIYc"/>
    <property type="match status" value="1"/>
</dbReference>
<sequence>MLPADRPADIPAAPGVYRFRDIDQRVIYVGKAKSLKSRVSSYFGTDLHPRTHTMVTTAHSVDWVTVRNETEALQLEFAWIKEFDPMFNVRYRDDKSYPYLAISMQDEFPRVFVYRGDKKKGVTYFGPYVQAWAIRDTLDHLLRVFPMRSCTAGVFRNAKAAKRPCLLAHIDRCSAPCVDRISEPDHRQIVEQLKSFMAGNSKAVITRLNEQMAQASQELDYERASVLRDDLAALSRVQEKSVVVMPDDTNADMVGVVSDDLQAAVQFFSVRGGRIVGQRGFIMENPVEASAATLMTDALMYAYSQAEPEDIPPVIMVSEEPDSREALVEILSSVRTHGVSIRVPQRGDKSAMLDTVLTNASQALVSHKSKRSADLVTRSSALSQIQEALGLASAPLRIECIDVSHISGTNVVASLVVFEDGLPFKKDYRRFIIDNPRDDTESIHQVVVRQFGQRTEQAHRPYRPSLLVVDGGQPQVNAAAKALNEIGLGSLYVIGLAKRMEEIWIPGRDYPVILPRTSEALFMLQRIRDEAHRFAITFHRERRSKSMIDSVLDEIPGLGPVRKKALLKEFGSLKKIKAASVDDLSNAAGIGAAQAQIVFQTLQRMDLPTPSVDPETGEIIES</sequence>
<protein>
    <submittedName>
        <fullName evidence="9">Unannotated protein</fullName>
    </submittedName>
</protein>
<dbReference type="GO" id="GO:0009381">
    <property type="term" value="F:excinuclease ABC activity"/>
    <property type="evidence" value="ECO:0007669"/>
    <property type="project" value="InterPro"/>
</dbReference>
<gene>
    <name evidence="9" type="ORF">UFOPK3770_00969</name>
</gene>
<proteinExistence type="inferred from homology"/>
<feature type="domain" description="UVR" evidence="6">
    <location>
        <begin position="202"/>
        <end position="237"/>
    </location>
</feature>
<dbReference type="EMBL" id="CAESAJ010000112">
    <property type="protein sequence ID" value="CAB4341175.1"/>
    <property type="molecule type" value="Genomic_DNA"/>
</dbReference>
<dbReference type="AlphaFoldDB" id="A0A6J5ZF04"/>
<organism evidence="9">
    <name type="scientific">freshwater metagenome</name>
    <dbReference type="NCBI Taxonomy" id="449393"/>
    <lineage>
        <taxon>unclassified sequences</taxon>
        <taxon>metagenomes</taxon>
        <taxon>ecological metagenomes</taxon>
    </lineage>
</organism>
<dbReference type="Gene3D" id="3.30.420.340">
    <property type="entry name" value="UvrC, RNAse H endonuclease domain"/>
    <property type="match status" value="1"/>
</dbReference>
<evidence type="ECO:0000256" key="5">
    <source>
        <dbReference type="ARBA" id="ARBA00023204"/>
    </source>
</evidence>
<dbReference type="SUPFAM" id="SSF82771">
    <property type="entry name" value="GIY-YIG endonuclease"/>
    <property type="match status" value="1"/>
</dbReference>
<accession>A0A6J5ZF04</accession>
<dbReference type="Gene3D" id="3.40.1440.10">
    <property type="entry name" value="GIY-YIG endonuclease"/>
    <property type="match status" value="1"/>
</dbReference>
<dbReference type="InterPro" id="IPR035901">
    <property type="entry name" value="GIY-YIG_endonuc_sf"/>
</dbReference>
<dbReference type="PROSITE" id="PS50164">
    <property type="entry name" value="GIY_YIG"/>
    <property type="match status" value="1"/>
</dbReference>